<feature type="signal peptide" evidence="1">
    <location>
        <begin position="1"/>
        <end position="18"/>
    </location>
</feature>
<name>A0A4U5LYV4_STECR</name>
<dbReference type="EMBL" id="AZBU02000011">
    <property type="protein sequence ID" value="TKR61457.1"/>
    <property type="molecule type" value="Genomic_DNA"/>
</dbReference>
<feature type="chain" id="PRO_5020369298" description="Cystatin domain-containing protein" evidence="1">
    <location>
        <begin position="19"/>
        <end position="107"/>
    </location>
</feature>
<protein>
    <recommendedName>
        <fullName evidence="4">Cystatin domain-containing protein</fullName>
    </recommendedName>
</protein>
<dbReference type="InterPro" id="IPR046350">
    <property type="entry name" value="Cystatin_sf"/>
</dbReference>
<evidence type="ECO:0008006" key="4">
    <source>
        <dbReference type="Google" id="ProtNLM"/>
    </source>
</evidence>
<sequence length="107" mass="12023">MKLLLVAALLFQLAFIAADENVFSTALAKVLRDVNVHSKNPHFLLPMEITAISRMDIKFAETQCLKNETNKDLCETFPNSATYLYTVELGFDKDGKEKVTVVNSKKI</sequence>
<accession>A0A4U5LYV4</accession>
<comment type="caution">
    <text evidence="2">The sequence shown here is derived from an EMBL/GenBank/DDBJ whole genome shotgun (WGS) entry which is preliminary data.</text>
</comment>
<evidence type="ECO:0000313" key="3">
    <source>
        <dbReference type="Proteomes" id="UP000298663"/>
    </source>
</evidence>
<evidence type="ECO:0000256" key="1">
    <source>
        <dbReference type="SAM" id="SignalP"/>
    </source>
</evidence>
<dbReference type="SUPFAM" id="SSF54403">
    <property type="entry name" value="Cystatin/monellin"/>
    <property type="match status" value="1"/>
</dbReference>
<keyword evidence="1" id="KW-0732">Signal</keyword>
<gene>
    <name evidence="2" type="ORF">L596_028562</name>
</gene>
<organism evidence="2 3">
    <name type="scientific">Steinernema carpocapsae</name>
    <name type="common">Entomopathogenic nematode</name>
    <dbReference type="NCBI Taxonomy" id="34508"/>
    <lineage>
        <taxon>Eukaryota</taxon>
        <taxon>Metazoa</taxon>
        <taxon>Ecdysozoa</taxon>
        <taxon>Nematoda</taxon>
        <taxon>Chromadorea</taxon>
        <taxon>Rhabditida</taxon>
        <taxon>Tylenchina</taxon>
        <taxon>Panagrolaimomorpha</taxon>
        <taxon>Strongyloidoidea</taxon>
        <taxon>Steinernematidae</taxon>
        <taxon>Steinernema</taxon>
    </lineage>
</organism>
<proteinExistence type="predicted"/>
<keyword evidence="3" id="KW-1185">Reference proteome</keyword>
<reference evidence="2 3" key="1">
    <citation type="journal article" date="2015" name="Genome Biol.">
        <title>Comparative genomics of Steinernema reveals deeply conserved gene regulatory networks.</title>
        <authorList>
            <person name="Dillman A.R."/>
            <person name="Macchietto M."/>
            <person name="Porter C.F."/>
            <person name="Rogers A."/>
            <person name="Williams B."/>
            <person name="Antoshechkin I."/>
            <person name="Lee M.M."/>
            <person name="Goodwin Z."/>
            <person name="Lu X."/>
            <person name="Lewis E.E."/>
            <person name="Goodrich-Blair H."/>
            <person name="Stock S.P."/>
            <person name="Adams B.J."/>
            <person name="Sternberg P.W."/>
            <person name="Mortazavi A."/>
        </authorList>
    </citation>
    <scope>NUCLEOTIDE SEQUENCE [LARGE SCALE GENOMIC DNA]</scope>
    <source>
        <strain evidence="2 3">ALL</strain>
    </source>
</reference>
<dbReference type="Proteomes" id="UP000298663">
    <property type="component" value="Unassembled WGS sequence"/>
</dbReference>
<evidence type="ECO:0000313" key="2">
    <source>
        <dbReference type="EMBL" id="TKR61457.1"/>
    </source>
</evidence>
<dbReference type="AlphaFoldDB" id="A0A4U5LYV4"/>
<reference evidence="2 3" key="2">
    <citation type="journal article" date="2019" name="G3 (Bethesda)">
        <title>Hybrid Assembly of the Genome of the Entomopathogenic Nematode Steinernema carpocapsae Identifies the X-Chromosome.</title>
        <authorList>
            <person name="Serra L."/>
            <person name="Macchietto M."/>
            <person name="Macias-Munoz A."/>
            <person name="McGill C.J."/>
            <person name="Rodriguez I.M."/>
            <person name="Rodriguez B."/>
            <person name="Murad R."/>
            <person name="Mortazavi A."/>
        </authorList>
    </citation>
    <scope>NUCLEOTIDE SEQUENCE [LARGE SCALE GENOMIC DNA]</scope>
    <source>
        <strain evidence="2 3">ALL</strain>
    </source>
</reference>